<organism evidence="3 4">
    <name type="scientific">Vibrio comitans NBRC 102076</name>
    <dbReference type="NCBI Taxonomy" id="1219078"/>
    <lineage>
        <taxon>Bacteria</taxon>
        <taxon>Pseudomonadati</taxon>
        <taxon>Pseudomonadota</taxon>
        <taxon>Gammaproteobacteria</taxon>
        <taxon>Vibrionales</taxon>
        <taxon>Vibrionaceae</taxon>
        <taxon>Vibrio</taxon>
    </lineage>
</organism>
<keyword evidence="3" id="KW-0378">Hydrolase</keyword>
<dbReference type="Gene3D" id="3.60.15.10">
    <property type="entry name" value="Ribonuclease Z/Hydroxyacylglutathione hydrolase-like"/>
    <property type="match status" value="1"/>
</dbReference>
<evidence type="ECO:0000259" key="2">
    <source>
        <dbReference type="SMART" id="SM00849"/>
    </source>
</evidence>
<feature type="domain" description="Metallo-beta-lactamase" evidence="2">
    <location>
        <begin position="15"/>
        <end position="206"/>
    </location>
</feature>
<dbReference type="InterPro" id="IPR036866">
    <property type="entry name" value="RibonucZ/Hydroxyglut_hydro"/>
</dbReference>
<evidence type="ECO:0000313" key="3">
    <source>
        <dbReference type="EMBL" id="GEA61955.1"/>
    </source>
</evidence>
<dbReference type="PANTHER" id="PTHR43084">
    <property type="entry name" value="PERSULFIDE DIOXYGENASE ETHE1"/>
    <property type="match status" value="1"/>
</dbReference>
<dbReference type="PANTHER" id="PTHR43084:SF1">
    <property type="entry name" value="PERSULFIDE DIOXYGENASE ETHE1, MITOCHONDRIAL"/>
    <property type="match status" value="1"/>
</dbReference>
<dbReference type="GO" id="GO:0046872">
    <property type="term" value="F:metal ion binding"/>
    <property type="evidence" value="ECO:0007669"/>
    <property type="project" value="UniProtKB-KW"/>
</dbReference>
<gene>
    <name evidence="3" type="ORF">VCO01S_31480</name>
</gene>
<dbReference type="OrthoDB" id="9784009at2"/>
<dbReference type="EMBL" id="BJLH01000015">
    <property type="protein sequence ID" value="GEA61955.1"/>
    <property type="molecule type" value="Genomic_DNA"/>
</dbReference>
<dbReference type="Proteomes" id="UP000318242">
    <property type="component" value="Unassembled WGS sequence"/>
</dbReference>
<sequence length="290" mass="31814">MERITVKTFFHDGSNTYSHLVTDNATKQSAIIDPVLDYDAASGVISTESADGIIEYIQQQDLKLQWILETHVHADHLSAASYVRGLLDAKIVTGAEVTVVQSVFKGIFGLEGEFVADGSQFDLLLADNQSISLGELSIRAMHTPGHTPSCVTYVVDESVAFVGDTIFMPDMGTARCDFPGGDAALLYASIQRILDLPEKTELYMCHDYGPNGRECFYKTTVGEQRRSNIHVHQGSAESDFIAMRKERDSTLAMPALILPAVQINIRGGRLPDKGNNGISYLKIPLNVFKQ</sequence>
<evidence type="ECO:0000313" key="4">
    <source>
        <dbReference type="Proteomes" id="UP000318242"/>
    </source>
</evidence>
<evidence type="ECO:0000256" key="1">
    <source>
        <dbReference type="ARBA" id="ARBA00022723"/>
    </source>
</evidence>
<dbReference type="InterPro" id="IPR001279">
    <property type="entry name" value="Metallo-B-lactamas"/>
</dbReference>
<dbReference type="Pfam" id="PF00753">
    <property type="entry name" value="Lactamase_B"/>
    <property type="match status" value="1"/>
</dbReference>
<dbReference type="GO" id="GO:0070813">
    <property type="term" value="P:hydrogen sulfide metabolic process"/>
    <property type="evidence" value="ECO:0007669"/>
    <property type="project" value="TreeGrafter"/>
</dbReference>
<dbReference type="GO" id="GO:0006749">
    <property type="term" value="P:glutathione metabolic process"/>
    <property type="evidence" value="ECO:0007669"/>
    <property type="project" value="InterPro"/>
</dbReference>
<keyword evidence="4" id="KW-1185">Reference proteome</keyword>
<proteinExistence type="predicted"/>
<name>A0A4Y3ISD7_9VIBR</name>
<dbReference type="SUPFAM" id="SSF56281">
    <property type="entry name" value="Metallo-hydrolase/oxidoreductase"/>
    <property type="match status" value="1"/>
</dbReference>
<dbReference type="RefSeq" id="WP_141272341.1">
    <property type="nucleotide sequence ID" value="NZ_BJLH01000015.1"/>
</dbReference>
<dbReference type="GO" id="GO:0016787">
    <property type="term" value="F:hydrolase activity"/>
    <property type="evidence" value="ECO:0007669"/>
    <property type="project" value="UniProtKB-KW"/>
</dbReference>
<dbReference type="InterPro" id="IPR051682">
    <property type="entry name" value="Mito_Persulfide_Diox"/>
</dbReference>
<protein>
    <submittedName>
        <fullName evidence="3">MBL fold metallo-hydrolase</fullName>
    </submittedName>
</protein>
<keyword evidence="1" id="KW-0479">Metal-binding</keyword>
<dbReference type="AlphaFoldDB" id="A0A4Y3ISD7"/>
<dbReference type="CDD" id="cd07724">
    <property type="entry name" value="POD-like_MBL-fold"/>
    <property type="match status" value="1"/>
</dbReference>
<reference evidence="3 4" key="1">
    <citation type="submission" date="2019-06" db="EMBL/GenBank/DDBJ databases">
        <title>Whole genome shotgun sequence of Vibrio comitans NBRC 102076.</title>
        <authorList>
            <person name="Hosoyama A."/>
            <person name="Uohara A."/>
            <person name="Ohji S."/>
            <person name="Ichikawa N."/>
        </authorList>
    </citation>
    <scope>NUCLEOTIDE SEQUENCE [LARGE SCALE GENOMIC DNA]</scope>
    <source>
        <strain evidence="3 4">NBRC 102076</strain>
    </source>
</reference>
<comment type="caution">
    <text evidence="3">The sequence shown here is derived from an EMBL/GenBank/DDBJ whole genome shotgun (WGS) entry which is preliminary data.</text>
</comment>
<dbReference type="InterPro" id="IPR044528">
    <property type="entry name" value="POD-like_MBL-fold"/>
</dbReference>
<accession>A0A4Y3ISD7</accession>
<dbReference type="SMART" id="SM00849">
    <property type="entry name" value="Lactamase_B"/>
    <property type="match status" value="1"/>
</dbReference>
<dbReference type="GO" id="GO:0050313">
    <property type="term" value="F:sulfur dioxygenase activity"/>
    <property type="evidence" value="ECO:0007669"/>
    <property type="project" value="InterPro"/>
</dbReference>